<evidence type="ECO:0000256" key="3">
    <source>
        <dbReference type="RuleBase" id="RU369093"/>
    </source>
</evidence>
<keyword evidence="2 3" id="KW-0808">Transferase</keyword>
<dbReference type="InterPro" id="IPR013083">
    <property type="entry name" value="Znf_RING/FYVE/PHD"/>
</dbReference>
<dbReference type="GO" id="GO:0016567">
    <property type="term" value="P:protein ubiquitination"/>
    <property type="evidence" value="ECO:0007669"/>
    <property type="project" value="UniProtKB-UniRule"/>
</dbReference>
<evidence type="ECO:0000259" key="4">
    <source>
        <dbReference type="PROSITE" id="PS51698"/>
    </source>
</evidence>
<dbReference type="EMBL" id="JAVXUP010000001">
    <property type="protein sequence ID" value="KAK3043789.1"/>
    <property type="molecule type" value="Genomic_DNA"/>
</dbReference>
<protein>
    <recommendedName>
        <fullName evidence="3 4">U-box domain-containing protein</fullName>
        <ecNumber evidence="3">2.3.2.27</ecNumber>
    </recommendedName>
    <alternativeName>
        <fullName evidence="3">RING-type E3 ubiquitin transferase PUB</fullName>
    </alternativeName>
</protein>
<evidence type="ECO:0000313" key="6">
    <source>
        <dbReference type="Proteomes" id="UP001188597"/>
    </source>
</evidence>
<dbReference type="SUPFAM" id="SSF57850">
    <property type="entry name" value="RING/U-box"/>
    <property type="match status" value="1"/>
</dbReference>
<accession>A0AA88XG44</accession>
<dbReference type="InterPro" id="IPR045185">
    <property type="entry name" value="PUB22/23/24-like"/>
</dbReference>
<comment type="pathway">
    <text evidence="1 3">Protein modification; protein ubiquitination.</text>
</comment>
<dbReference type="EC" id="2.3.2.27" evidence="3"/>
<sequence>MTDPVILSSGHTFDRPSIQQWLDSGYRTLQSPCQTPPSLIPNHTLRSLISNYAVASLPKPQLKTNPEILVATVKLVTSGLPEKSSNVVGACGGVGGVGLVEELNTVERLKSASSVIEPRRYASQSWFHLPLSNDHEALQGLQIT</sequence>
<organism evidence="5 6">
    <name type="scientific">Escallonia herrerae</name>
    <dbReference type="NCBI Taxonomy" id="1293975"/>
    <lineage>
        <taxon>Eukaryota</taxon>
        <taxon>Viridiplantae</taxon>
        <taxon>Streptophyta</taxon>
        <taxon>Embryophyta</taxon>
        <taxon>Tracheophyta</taxon>
        <taxon>Spermatophyta</taxon>
        <taxon>Magnoliopsida</taxon>
        <taxon>eudicotyledons</taxon>
        <taxon>Gunneridae</taxon>
        <taxon>Pentapetalae</taxon>
        <taxon>asterids</taxon>
        <taxon>campanulids</taxon>
        <taxon>Escalloniales</taxon>
        <taxon>Escalloniaceae</taxon>
        <taxon>Escallonia</taxon>
    </lineage>
</organism>
<dbReference type="PANTHER" id="PTHR22849">
    <property type="entry name" value="WDSAM1 PROTEIN"/>
    <property type="match status" value="1"/>
</dbReference>
<comment type="catalytic activity">
    <reaction evidence="3">
        <text>S-ubiquitinyl-[E2 ubiquitin-conjugating enzyme]-L-cysteine + [acceptor protein]-L-lysine = [E2 ubiquitin-conjugating enzyme]-L-cysteine + N(6)-ubiquitinyl-[acceptor protein]-L-lysine.</text>
        <dbReference type="EC" id="2.3.2.27"/>
    </reaction>
</comment>
<dbReference type="Gene3D" id="3.30.40.10">
    <property type="entry name" value="Zinc/RING finger domain, C3HC4 (zinc finger)"/>
    <property type="match status" value="1"/>
</dbReference>
<dbReference type="Proteomes" id="UP001188597">
    <property type="component" value="Unassembled WGS sequence"/>
</dbReference>
<keyword evidence="3" id="KW-0833">Ubl conjugation pathway</keyword>
<dbReference type="GO" id="GO:0061630">
    <property type="term" value="F:ubiquitin protein ligase activity"/>
    <property type="evidence" value="ECO:0007669"/>
    <property type="project" value="UniProtKB-UniRule"/>
</dbReference>
<keyword evidence="6" id="KW-1185">Reference proteome</keyword>
<evidence type="ECO:0000256" key="2">
    <source>
        <dbReference type="ARBA" id="ARBA00022679"/>
    </source>
</evidence>
<dbReference type="Pfam" id="PF04564">
    <property type="entry name" value="U-box"/>
    <property type="match status" value="1"/>
</dbReference>
<dbReference type="PANTHER" id="PTHR22849:SF163">
    <property type="entry name" value="U-BOX DOMAIN-CONTAINING PROTEIN"/>
    <property type="match status" value="1"/>
</dbReference>
<dbReference type="AlphaFoldDB" id="A0AA88XG44"/>
<comment type="function">
    <text evidence="3">Functions as an E3 ubiquitin ligase.</text>
</comment>
<name>A0AA88XG44_9ASTE</name>
<evidence type="ECO:0000313" key="5">
    <source>
        <dbReference type="EMBL" id="KAK3043789.1"/>
    </source>
</evidence>
<evidence type="ECO:0000256" key="1">
    <source>
        <dbReference type="ARBA" id="ARBA00004906"/>
    </source>
</evidence>
<dbReference type="SMART" id="SM00504">
    <property type="entry name" value="Ubox"/>
    <property type="match status" value="1"/>
</dbReference>
<comment type="caution">
    <text evidence="5">The sequence shown here is derived from an EMBL/GenBank/DDBJ whole genome shotgun (WGS) entry which is preliminary data.</text>
</comment>
<gene>
    <name evidence="5" type="ORF">RJ639_000488</name>
</gene>
<dbReference type="InterPro" id="IPR003613">
    <property type="entry name" value="Ubox_domain"/>
</dbReference>
<feature type="domain" description="U-box" evidence="4">
    <location>
        <begin position="1"/>
        <end position="59"/>
    </location>
</feature>
<proteinExistence type="predicted"/>
<reference evidence="5" key="1">
    <citation type="submission" date="2022-12" db="EMBL/GenBank/DDBJ databases">
        <title>Draft genome assemblies for two species of Escallonia (Escalloniales).</title>
        <authorList>
            <person name="Chanderbali A."/>
            <person name="Dervinis C."/>
            <person name="Anghel I."/>
            <person name="Soltis D."/>
            <person name="Soltis P."/>
            <person name="Zapata F."/>
        </authorList>
    </citation>
    <scope>NUCLEOTIDE SEQUENCE</scope>
    <source>
        <strain evidence="5">UCBG64.0493</strain>
        <tissue evidence="5">Leaf</tissue>
    </source>
</reference>
<dbReference type="PROSITE" id="PS51698">
    <property type="entry name" value="U_BOX"/>
    <property type="match status" value="1"/>
</dbReference>